<dbReference type="PANTHER" id="PTHR48100:SF15">
    <property type="entry name" value="SEDOHEPTULOSE 1,7-BISPHOSPHATASE"/>
    <property type="match status" value="1"/>
</dbReference>
<reference evidence="2 3" key="1">
    <citation type="submission" date="2019-02" db="EMBL/GenBank/DDBJ databases">
        <title>Deep-cultivation of Planctomycetes and their phenomic and genomic characterization uncovers novel biology.</title>
        <authorList>
            <person name="Wiegand S."/>
            <person name="Jogler M."/>
            <person name="Boedeker C."/>
            <person name="Pinto D."/>
            <person name="Vollmers J."/>
            <person name="Rivas-Marin E."/>
            <person name="Kohn T."/>
            <person name="Peeters S.H."/>
            <person name="Heuer A."/>
            <person name="Rast P."/>
            <person name="Oberbeckmann S."/>
            <person name="Bunk B."/>
            <person name="Jeske O."/>
            <person name="Meyerdierks A."/>
            <person name="Storesund J.E."/>
            <person name="Kallscheuer N."/>
            <person name="Luecker S."/>
            <person name="Lage O.M."/>
            <person name="Pohl T."/>
            <person name="Merkel B.J."/>
            <person name="Hornburger P."/>
            <person name="Mueller R.-W."/>
            <person name="Bruemmer F."/>
            <person name="Labrenz M."/>
            <person name="Spormann A.M."/>
            <person name="Op den Camp H."/>
            <person name="Overmann J."/>
            <person name="Amann R."/>
            <person name="Jetten M.S.M."/>
            <person name="Mascher T."/>
            <person name="Medema M.H."/>
            <person name="Devos D.P."/>
            <person name="Kaster A.-K."/>
            <person name="Ovreas L."/>
            <person name="Rohde M."/>
            <person name="Galperin M.Y."/>
            <person name="Jogler C."/>
        </authorList>
    </citation>
    <scope>NUCLEOTIDE SEQUENCE [LARGE SCALE GENOMIC DNA]</scope>
    <source>
        <strain evidence="2 3">I41</strain>
    </source>
</reference>
<dbReference type="PANTHER" id="PTHR48100">
    <property type="entry name" value="BROAD-SPECIFICITY PHOSPHATASE YOR283W-RELATED"/>
    <property type="match status" value="1"/>
</dbReference>
<dbReference type="CDD" id="cd07067">
    <property type="entry name" value="HP_PGM_like"/>
    <property type="match status" value="1"/>
</dbReference>
<dbReference type="EC" id="5.4.2.11" evidence="2"/>
<dbReference type="Proteomes" id="UP000317909">
    <property type="component" value="Chromosome"/>
</dbReference>
<dbReference type="KEGG" id="llh:I41_46720"/>
<dbReference type="GO" id="GO:0101006">
    <property type="term" value="F:protein histidine phosphatase activity"/>
    <property type="evidence" value="ECO:0007669"/>
    <property type="project" value="TreeGrafter"/>
</dbReference>
<dbReference type="Gene3D" id="3.40.50.1240">
    <property type="entry name" value="Phosphoglycerate mutase-like"/>
    <property type="match status" value="1"/>
</dbReference>
<keyword evidence="2" id="KW-0413">Isomerase</keyword>
<protein>
    <submittedName>
        <fullName evidence="2">2,3-bisphosphoglycerate-dependent phosphoglycerate mutase</fullName>
        <ecNumber evidence="2">5.4.2.11</ecNumber>
    </submittedName>
</protein>
<feature type="binding site" evidence="1">
    <location>
        <begin position="25"/>
        <end position="26"/>
    </location>
    <ligand>
        <name>substrate</name>
    </ligand>
</feature>
<evidence type="ECO:0000313" key="3">
    <source>
        <dbReference type="Proteomes" id="UP000317909"/>
    </source>
</evidence>
<dbReference type="InterPro" id="IPR029033">
    <property type="entry name" value="His_PPase_superfam"/>
</dbReference>
<proteinExistence type="predicted"/>
<dbReference type="SMART" id="SM00855">
    <property type="entry name" value="PGAM"/>
    <property type="match status" value="1"/>
</dbReference>
<dbReference type="GO" id="GO:0004619">
    <property type="term" value="F:phosphoglycerate mutase activity"/>
    <property type="evidence" value="ECO:0007669"/>
    <property type="project" value="UniProtKB-EC"/>
</dbReference>
<sequence length="198" mass="21754">MSSKLPIVYLARHGQTEWSRSGQHTGLTDLPLLPEGEYDAERLGARLRKIEFAAVWTSPLIRAARTCELAGFGGVAEVDPDLVEWNYGEYEGLTNAQIQELRPGWRVFEHGCPGGESPEQVAARADRVLARARAAGGNVLIFSSGHFTRMLGARWLLLPPAGGELFTLATASLSALGYEHNLNEPVIQLWNDVSHYET</sequence>
<dbReference type="AlphaFoldDB" id="A0A517U4B0"/>
<gene>
    <name evidence="2" type="primary">gpmA</name>
    <name evidence="2" type="ORF">I41_46720</name>
</gene>
<dbReference type="OrthoDB" id="9781415at2"/>
<organism evidence="2 3">
    <name type="scientific">Lacipirellula limnantheis</name>
    <dbReference type="NCBI Taxonomy" id="2528024"/>
    <lineage>
        <taxon>Bacteria</taxon>
        <taxon>Pseudomonadati</taxon>
        <taxon>Planctomycetota</taxon>
        <taxon>Planctomycetia</taxon>
        <taxon>Pirellulales</taxon>
        <taxon>Lacipirellulaceae</taxon>
        <taxon>Lacipirellula</taxon>
    </lineage>
</organism>
<dbReference type="Pfam" id="PF00300">
    <property type="entry name" value="His_Phos_1"/>
    <property type="match status" value="1"/>
</dbReference>
<dbReference type="RefSeq" id="WP_145435124.1">
    <property type="nucleotide sequence ID" value="NZ_CP036339.1"/>
</dbReference>
<dbReference type="InterPro" id="IPR013078">
    <property type="entry name" value="His_Pase_superF_clade-1"/>
</dbReference>
<dbReference type="GO" id="GO:0070297">
    <property type="term" value="P:regulation of phosphorelay signal transduction system"/>
    <property type="evidence" value="ECO:0007669"/>
    <property type="project" value="TreeGrafter"/>
</dbReference>
<name>A0A517U4B0_9BACT</name>
<dbReference type="InterPro" id="IPR050275">
    <property type="entry name" value="PGM_Phosphatase"/>
</dbReference>
<dbReference type="EMBL" id="CP036339">
    <property type="protein sequence ID" value="QDT75461.1"/>
    <property type="molecule type" value="Genomic_DNA"/>
</dbReference>
<dbReference type="SUPFAM" id="SSF53254">
    <property type="entry name" value="Phosphoglycerate mutase-like"/>
    <property type="match status" value="1"/>
</dbReference>
<feature type="binding site" evidence="1">
    <location>
        <position position="62"/>
    </location>
    <ligand>
        <name>substrate</name>
    </ligand>
</feature>
<keyword evidence="3" id="KW-1185">Reference proteome</keyword>
<evidence type="ECO:0000313" key="2">
    <source>
        <dbReference type="EMBL" id="QDT75461.1"/>
    </source>
</evidence>
<accession>A0A517U4B0</accession>
<evidence type="ECO:0000256" key="1">
    <source>
        <dbReference type="PIRSR" id="PIRSR613078-2"/>
    </source>
</evidence>